<feature type="domain" description="3-dehydroquinate synthase C-terminal" evidence="8">
    <location>
        <begin position="190"/>
        <end position="330"/>
    </location>
</feature>
<protein>
    <submittedName>
        <fullName evidence="9">Iron-containing alcohol dehydrogenase</fullName>
    </submittedName>
</protein>
<keyword evidence="10" id="KW-1185">Reference proteome</keyword>
<dbReference type="Proteomes" id="UP001589608">
    <property type="component" value="Unassembled WGS sequence"/>
</dbReference>
<keyword evidence="5" id="KW-0456">Lyase</keyword>
<dbReference type="PANTHER" id="PTHR43622:SF1">
    <property type="entry name" value="3-DEHYDROQUINATE SYNTHASE"/>
    <property type="match status" value="1"/>
</dbReference>
<dbReference type="Gene3D" id="1.20.1090.10">
    <property type="entry name" value="Dehydroquinate synthase-like - alpha domain"/>
    <property type="match status" value="1"/>
</dbReference>
<evidence type="ECO:0000313" key="9">
    <source>
        <dbReference type="EMBL" id="MFB9444229.1"/>
    </source>
</evidence>
<dbReference type="Pfam" id="PF01761">
    <property type="entry name" value="DHQ_synthase"/>
    <property type="match status" value="1"/>
</dbReference>
<keyword evidence="3" id="KW-0479">Metal-binding</keyword>
<sequence>MTRSPYEELSLAFGDASVPYLYGHDCTPALAGALVDRLAAGPAGLDAVLLVTDDGVRGHAAAVAAELARHVRVATVPLQAEERHKTLPTVQHLLESAVAQGLTRRSAIVAMGGGTVGNIAGLAAALLFRGTRLVHLPTTPVAAFDATVSLKQGVNLSAGKNLAGTYFVPTLIACDLAWLATVPRHDLLTGMAEMVKNILVAAPELEKKLVVALDGAPPDLRALLEVGVEAKAPFVAADPRERAGALIFEYGHTAGHAIEFVSGGTIRHGEAVAWGMLIAAEVARRRHGLAAPDVARHHRLTALLDLPAARTRLQALDRGAIRAALAADNKRGYGPCAPGEVLMVLLDGIGRPVPGPPGGPPLVPVPVSAVIDALEEL</sequence>
<evidence type="ECO:0000256" key="1">
    <source>
        <dbReference type="ARBA" id="ARBA00001911"/>
    </source>
</evidence>
<dbReference type="InterPro" id="IPR030963">
    <property type="entry name" value="DHQ_synth_fam"/>
</dbReference>
<evidence type="ECO:0000256" key="5">
    <source>
        <dbReference type="ARBA" id="ARBA00023239"/>
    </source>
</evidence>
<evidence type="ECO:0000313" key="10">
    <source>
        <dbReference type="Proteomes" id="UP001589608"/>
    </source>
</evidence>
<dbReference type="PANTHER" id="PTHR43622">
    <property type="entry name" value="3-DEHYDROQUINATE SYNTHASE"/>
    <property type="match status" value="1"/>
</dbReference>
<feature type="domain" description="3-dehydroquinate synthase N-terminal" evidence="7">
    <location>
        <begin position="77"/>
        <end position="187"/>
    </location>
</feature>
<proteinExistence type="predicted"/>
<reference evidence="9 10" key="1">
    <citation type="submission" date="2024-09" db="EMBL/GenBank/DDBJ databases">
        <authorList>
            <person name="Sun Q."/>
            <person name="Mori K."/>
        </authorList>
    </citation>
    <scope>NUCLEOTIDE SEQUENCE [LARGE SCALE GENOMIC DNA]</scope>
    <source>
        <strain evidence="9 10">JCM 3307</strain>
    </source>
</reference>
<dbReference type="InterPro" id="IPR050071">
    <property type="entry name" value="Dehydroquinate_synthase"/>
</dbReference>
<evidence type="ECO:0000256" key="4">
    <source>
        <dbReference type="ARBA" id="ARBA00023027"/>
    </source>
</evidence>
<dbReference type="PIRSF" id="PIRSF001455">
    <property type="entry name" value="DHQ_synth"/>
    <property type="match status" value="1"/>
</dbReference>
<name>A0ABV5M5U8_9ACTN</name>
<comment type="cofactor">
    <cofactor evidence="1">
        <name>NAD(+)</name>
        <dbReference type="ChEBI" id="CHEBI:57540"/>
    </cofactor>
</comment>
<dbReference type="Pfam" id="PF24621">
    <property type="entry name" value="DHQS_C"/>
    <property type="match status" value="1"/>
</dbReference>
<dbReference type="SUPFAM" id="SSF56796">
    <property type="entry name" value="Dehydroquinate synthase-like"/>
    <property type="match status" value="1"/>
</dbReference>
<dbReference type="RefSeq" id="WP_223105123.1">
    <property type="nucleotide sequence ID" value="NZ_CP061913.1"/>
</dbReference>
<dbReference type="Gene3D" id="3.40.50.1970">
    <property type="match status" value="1"/>
</dbReference>
<evidence type="ECO:0000256" key="3">
    <source>
        <dbReference type="ARBA" id="ARBA00022723"/>
    </source>
</evidence>
<keyword evidence="6" id="KW-0170">Cobalt</keyword>
<dbReference type="InterPro" id="IPR056179">
    <property type="entry name" value="DHQS_C"/>
</dbReference>
<organism evidence="9 10">
    <name type="scientific">Dactylosporangium vinaceum</name>
    <dbReference type="NCBI Taxonomy" id="53362"/>
    <lineage>
        <taxon>Bacteria</taxon>
        <taxon>Bacillati</taxon>
        <taxon>Actinomycetota</taxon>
        <taxon>Actinomycetes</taxon>
        <taxon>Micromonosporales</taxon>
        <taxon>Micromonosporaceae</taxon>
        <taxon>Dactylosporangium</taxon>
    </lineage>
</organism>
<accession>A0ABV5M5U8</accession>
<dbReference type="InterPro" id="IPR030960">
    <property type="entry name" value="DHQS/DOIS_N"/>
</dbReference>
<gene>
    <name evidence="9" type="ORF">ACFFTR_14200</name>
</gene>
<evidence type="ECO:0000259" key="8">
    <source>
        <dbReference type="Pfam" id="PF24621"/>
    </source>
</evidence>
<evidence type="ECO:0000256" key="6">
    <source>
        <dbReference type="ARBA" id="ARBA00023285"/>
    </source>
</evidence>
<dbReference type="EMBL" id="JBHMCA010000025">
    <property type="protein sequence ID" value="MFB9444229.1"/>
    <property type="molecule type" value="Genomic_DNA"/>
</dbReference>
<evidence type="ECO:0000256" key="2">
    <source>
        <dbReference type="ARBA" id="ARBA00001941"/>
    </source>
</evidence>
<evidence type="ECO:0000259" key="7">
    <source>
        <dbReference type="Pfam" id="PF01761"/>
    </source>
</evidence>
<keyword evidence="4" id="KW-0520">NAD</keyword>
<comment type="caution">
    <text evidence="9">The sequence shown here is derived from an EMBL/GenBank/DDBJ whole genome shotgun (WGS) entry which is preliminary data.</text>
</comment>
<comment type="cofactor">
    <cofactor evidence="2">
        <name>Co(2+)</name>
        <dbReference type="ChEBI" id="CHEBI:48828"/>
    </cofactor>
</comment>